<evidence type="ECO:0000256" key="1">
    <source>
        <dbReference type="ARBA" id="ARBA00004651"/>
    </source>
</evidence>
<dbReference type="InterPro" id="IPR036938">
    <property type="entry name" value="PAP2/HPO_sf"/>
</dbReference>
<evidence type="ECO:0000313" key="9">
    <source>
        <dbReference type="EMBL" id="MEK8090254.1"/>
    </source>
</evidence>
<evidence type="ECO:0000256" key="5">
    <source>
        <dbReference type="ARBA" id="ARBA00022989"/>
    </source>
</evidence>
<comment type="caution">
    <text evidence="9">The sequence shown here is derived from an EMBL/GenBank/DDBJ whole genome shotgun (WGS) entry which is preliminary data.</text>
</comment>
<comment type="subcellular location">
    <subcellularLocation>
        <location evidence="1">Cell membrane</location>
        <topology evidence="1">Multi-pass membrane protein</topology>
    </subcellularLocation>
</comment>
<dbReference type="PANTHER" id="PTHR14969">
    <property type="entry name" value="SPHINGOSINE-1-PHOSPHATE PHOSPHOHYDROLASE"/>
    <property type="match status" value="1"/>
</dbReference>
<dbReference type="SMART" id="SM00014">
    <property type="entry name" value="acidPPc"/>
    <property type="match status" value="1"/>
</dbReference>
<dbReference type="RefSeq" id="WP_341371309.1">
    <property type="nucleotide sequence ID" value="NZ_JBBPCO010000010.1"/>
</dbReference>
<dbReference type="SUPFAM" id="SSF48317">
    <property type="entry name" value="Acid phosphatase/Vanadium-dependent haloperoxidase"/>
    <property type="match status" value="1"/>
</dbReference>
<evidence type="ECO:0000256" key="2">
    <source>
        <dbReference type="ARBA" id="ARBA00022475"/>
    </source>
</evidence>
<protein>
    <submittedName>
        <fullName evidence="9">Phosphatase PAP2 family protein</fullName>
    </submittedName>
</protein>
<dbReference type="EMBL" id="JBBPCO010000010">
    <property type="protein sequence ID" value="MEK8090254.1"/>
    <property type="molecule type" value="Genomic_DNA"/>
</dbReference>
<evidence type="ECO:0000259" key="8">
    <source>
        <dbReference type="SMART" id="SM00014"/>
    </source>
</evidence>
<feature type="transmembrane region" description="Helical" evidence="7">
    <location>
        <begin position="142"/>
        <end position="161"/>
    </location>
</feature>
<keyword evidence="2" id="KW-1003">Cell membrane</keyword>
<organism evidence="9 10">
    <name type="scientific">Thermithiobacillus plumbiphilus</name>
    <dbReference type="NCBI Taxonomy" id="1729899"/>
    <lineage>
        <taxon>Bacteria</taxon>
        <taxon>Pseudomonadati</taxon>
        <taxon>Pseudomonadota</taxon>
        <taxon>Acidithiobacillia</taxon>
        <taxon>Acidithiobacillales</taxon>
        <taxon>Thermithiobacillaceae</taxon>
        <taxon>Thermithiobacillus</taxon>
    </lineage>
</organism>
<proteinExistence type="predicted"/>
<keyword evidence="6 7" id="KW-0472">Membrane</keyword>
<feature type="domain" description="Phosphatidic acid phosphatase type 2/haloperoxidase" evidence="8">
    <location>
        <begin position="101"/>
        <end position="210"/>
    </location>
</feature>
<evidence type="ECO:0000313" key="10">
    <source>
        <dbReference type="Proteomes" id="UP001446205"/>
    </source>
</evidence>
<dbReference type="CDD" id="cd03392">
    <property type="entry name" value="PAP2_like_2"/>
    <property type="match status" value="1"/>
</dbReference>
<name>A0ABU9DA57_9PROT</name>
<evidence type="ECO:0000256" key="6">
    <source>
        <dbReference type="ARBA" id="ARBA00023136"/>
    </source>
</evidence>
<reference evidence="9 10" key="1">
    <citation type="submission" date="2024-04" db="EMBL/GenBank/DDBJ databases">
        <authorList>
            <person name="Abashina T."/>
            <person name="Shaikin A."/>
        </authorList>
    </citation>
    <scope>NUCLEOTIDE SEQUENCE [LARGE SCALE GENOMIC DNA]</scope>
    <source>
        <strain evidence="9 10">AAFK</strain>
    </source>
</reference>
<dbReference type="InterPro" id="IPR000326">
    <property type="entry name" value="PAP2/HPO"/>
</dbReference>
<sequence>MALDQRMQALLGLLKARRGRLLLLFAGVLLPFYLFGALAEDVWEKESFSWDEATLLYLHAQATPALDQIMLFFTRIGFIGPLVVGTGLFFWLLWRRCWADATFVLLGVGGALALNQGIKLFFARVRPDLWQSLAPLGTYSFPSGHAMVSMALALTLIILLWPTRWRGAALLIGIPLVLLIGLSRLYLGVHYPSDVLAGWMASLAWVLGLNELFFEKLQQRARRLDDSG</sequence>
<dbReference type="Proteomes" id="UP001446205">
    <property type="component" value="Unassembled WGS sequence"/>
</dbReference>
<dbReference type="Gene3D" id="1.20.144.10">
    <property type="entry name" value="Phosphatidic acid phosphatase type 2/haloperoxidase"/>
    <property type="match status" value="2"/>
</dbReference>
<feature type="transmembrane region" description="Helical" evidence="7">
    <location>
        <begin position="101"/>
        <end position="122"/>
    </location>
</feature>
<feature type="transmembrane region" description="Helical" evidence="7">
    <location>
        <begin position="21"/>
        <end position="39"/>
    </location>
</feature>
<keyword evidence="5 7" id="KW-1133">Transmembrane helix</keyword>
<feature type="transmembrane region" description="Helical" evidence="7">
    <location>
        <begin position="72"/>
        <end position="94"/>
    </location>
</feature>
<evidence type="ECO:0000256" key="4">
    <source>
        <dbReference type="ARBA" id="ARBA00022801"/>
    </source>
</evidence>
<keyword evidence="10" id="KW-1185">Reference proteome</keyword>
<feature type="transmembrane region" description="Helical" evidence="7">
    <location>
        <begin position="195"/>
        <end position="214"/>
    </location>
</feature>
<keyword evidence="4" id="KW-0378">Hydrolase</keyword>
<dbReference type="PANTHER" id="PTHR14969:SF62">
    <property type="entry name" value="DECAPRENYLPHOSPHORYL-5-PHOSPHORIBOSE PHOSPHATASE RV3807C-RELATED"/>
    <property type="match status" value="1"/>
</dbReference>
<evidence type="ECO:0000256" key="3">
    <source>
        <dbReference type="ARBA" id="ARBA00022692"/>
    </source>
</evidence>
<evidence type="ECO:0000256" key="7">
    <source>
        <dbReference type="SAM" id="Phobius"/>
    </source>
</evidence>
<keyword evidence="3 7" id="KW-0812">Transmembrane</keyword>
<feature type="transmembrane region" description="Helical" evidence="7">
    <location>
        <begin position="168"/>
        <end position="189"/>
    </location>
</feature>
<gene>
    <name evidence="9" type="ORF">WOB96_10825</name>
</gene>
<accession>A0ABU9DA57</accession>
<dbReference type="Pfam" id="PF01569">
    <property type="entry name" value="PAP2"/>
    <property type="match status" value="1"/>
</dbReference>